<dbReference type="Proteomes" id="UP000252797">
    <property type="component" value="Unassembled WGS sequence"/>
</dbReference>
<dbReference type="EMBL" id="LEPB01000004">
    <property type="protein sequence ID" value="RCA10583.1"/>
    <property type="molecule type" value="Genomic_DNA"/>
</dbReference>
<comment type="caution">
    <text evidence="1">The sequence shown here is derived from an EMBL/GenBank/DDBJ whole genome shotgun (WGS) entry which is preliminary data.</text>
</comment>
<dbReference type="InterPro" id="IPR023130">
    <property type="entry name" value="Ta0600-like_sf"/>
</dbReference>
<dbReference type="AlphaFoldDB" id="A0A367CG41"/>
<evidence type="ECO:0000313" key="2">
    <source>
        <dbReference type="Proteomes" id="UP000252797"/>
    </source>
</evidence>
<accession>A0A367CG41</accession>
<protein>
    <submittedName>
        <fullName evidence="1">Uncharacterized protein</fullName>
    </submittedName>
</protein>
<dbReference type="Pfam" id="PF08951">
    <property type="entry name" value="EntA_Immun"/>
    <property type="match status" value="1"/>
</dbReference>
<evidence type="ECO:0000313" key="1">
    <source>
        <dbReference type="EMBL" id="RCA10583.1"/>
    </source>
</evidence>
<dbReference type="InterPro" id="IPR015046">
    <property type="entry name" value="LciA_Immunity-like"/>
</dbReference>
<sequence>MSSIENKALKDIVDLYSLLRERKDQTPEMLDITDVLLEVSKKLRTTKNPEALINRLVQYIRSTAIKGKIYFPPEEEKIVISLSAIGKKAGLNGLYMADFSDKTQFYNWTEQVPRH</sequence>
<organism evidence="1 2">
    <name type="scientific">Enterococcus durans</name>
    <dbReference type="NCBI Taxonomy" id="53345"/>
    <lineage>
        <taxon>Bacteria</taxon>
        <taxon>Bacillati</taxon>
        <taxon>Bacillota</taxon>
        <taxon>Bacilli</taxon>
        <taxon>Lactobacillales</taxon>
        <taxon>Enterococcaceae</taxon>
        <taxon>Enterococcus</taxon>
    </lineage>
</organism>
<gene>
    <name evidence="1" type="ORF">EA71_01335</name>
</gene>
<dbReference type="RefSeq" id="WP_081133554.1">
    <property type="nucleotide sequence ID" value="NZ_CABGKH010000004.1"/>
</dbReference>
<proteinExistence type="predicted"/>
<dbReference type="STRING" id="53345.LIU_07980"/>
<dbReference type="GO" id="GO:0030153">
    <property type="term" value="P:bacteriocin immunity"/>
    <property type="evidence" value="ECO:0007669"/>
    <property type="project" value="InterPro"/>
</dbReference>
<dbReference type="Gene3D" id="1.20.1440.50">
    <property type="entry name" value="Ta0600-like"/>
    <property type="match status" value="1"/>
</dbReference>
<reference evidence="1 2" key="1">
    <citation type="submission" date="2015-06" db="EMBL/GenBank/DDBJ databases">
        <title>The Genome Sequence of Enterococcus durans 4EA1.</title>
        <authorList>
            <consortium name="The Broad Institute Genomics Platform"/>
            <consortium name="The Broad Institute Genome Sequencing Center for Infectious Disease"/>
            <person name="Earl A.M."/>
            <person name="Van Tyne D."/>
            <person name="Lebreton F."/>
            <person name="Saavedra J.T."/>
            <person name="Gilmore M.S."/>
            <person name="Manson Mcguire A."/>
            <person name="Clock S."/>
            <person name="Crupain M."/>
            <person name="Rangan U."/>
            <person name="Young S."/>
            <person name="Abouelleil A."/>
            <person name="Cao P."/>
            <person name="Chapman S.B."/>
            <person name="Griggs A."/>
            <person name="Priest M."/>
            <person name="Shea T."/>
            <person name="Wortman J."/>
            <person name="Nusbaum C."/>
            <person name="Birren B."/>
        </authorList>
    </citation>
    <scope>NUCLEOTIDE SEQUENCE [LARGE SCALE GENOMIC DNA]</scope>
    <source>
        <strain evidence="1 2">4EA1</strain>
    </source>
</reference>
<name>A0A367CG41_9ENTE</name>
<dbReference type="GeneID" id="56743976"/>
<dbReference type="SUPFAM" id="SSF109797">
    <property type="entry name" value="Bacteriocin immunity protein-like"/>
    <property type="match status" value="1"/>
</dbReference>